<keyword evidence="2" id="KW-1185">Reference proteome</keyword>
<dbReference type="CDD" id="cd07812">
    <property type="entry name" value="SRPBCC"/>
    <property type="match status" value="1"/>
</dbReference>
<dbReference type="Proteomes" id="UP001596549">
    <property type="component" value="Unassembled WGS sequence"/>
</dbReference>
<gene>
    <name evidence="1" type="ORF">ACFQPF_17460</name>
</gene>
<dbReference type="EMBL" id="JBHTCP010000052">
    <property type="protein sequence ID" value="MFC7373431.1"/>
    <property type="molecule type" value="Genomic_DNA"/>
</dbReference>
<reference evidence="2" key="1">
    <citation type="journal article" date="2019" name="Int. J. Syst. Evol. Microbiol.">
        <title>The Global Catalogue of Microorganisms (GCM) 10K type strain sequencing project: providing services to taxonomists for standard genome sequencing and annotation.</title>
        <authorList>
            <consortium name="The Broad Institute Genomics Platform"/>
            <consortium name="The Broad Institute Genome Sequencing Center for Infectious Disease"/>
            <person name="Wu L."/>
            <person name="Ma J."/>
        </authorList>
    </citation>
    <scope>NUCLEOTIDE SEQUENCE [LARGE SCALE GENOMIC DNA]</scope>
    <source>
        <strain evidence="2">NBRC 106396</strain>
    </source>
</reference>
<dbReference type="RefSeq" id="WP_379751362.1">
    <property type="nucleotide sequence ID" value="NZ_JBHTCP010000052.1"/>
</dbReference>
<sequence length="150" mass="17515">MITWHSERELAVSIEAAWSLFDDDRIQRILRNVVEHEVIESKPGVTGTTYKQSYKEGKRVETYTVTVLDYKNEPEEKLLKWGFVLGKAFYITFAFKLRKVDDNRTLFIYEGKNKGLNFLGRVLLKLGERSNEKVVSDFMDTVEREALQNS</sequence>
<accession>A0ABW2NSJ9</accession>
<dbReference type="SUPFAM" id="SSF55961">
    <property type="entry name" value="Bet v1-like"/>
    <property type="match status" value="1"/>
</dbReference>
<proteinExistence type="predicted"/>
<organism evidence="1 2">
    <name type="scientific">Fictibacillus iocasae</name>
    <dbReference type="NCBI Taxonomy" id="2715437"/>
    <lineage>
        <taxon>Bacteria</taxon>
        <taxon>Bacillati</taxon>
        <taxon>Bacillota</taxon>
        <taxon>Bacilli</taxon>
        <taxon>Bacillales</taxon>
        <taxon>Fictibacillaceae</taxon>
        <taxon>Fictibacillus</taxon>
    </lineage>
</organism>
<evidence type="ECO:0000313" key="1">
    <source>
        <dbReference type="EMBL" id="MFC7373431.1"/>
    </source>
</evidence>
<evidence type="ECO:0000313" key="2">
    <source>
        <dbReference type="Proteomes" id="UP001596549"/>
    </source>
</evidence>
<protein>
    <submittedName>
        <fullName evidence="1">SRPBCC family protein</fullName>
    </submittedName>
</protein>
<comment type="caution">
    <text evidence="1">The sequence shown here is derived from an EMBL/GenBank/DDBJ whole genome shotgun (WGS) entry which is preliminary data.</text>
</comment>
<name>A0ABW2NSJ9_9BACL</name>